<dbReference type="KEGG" id="vzi:G5S32_05295"/>
<reference evidence="2 3" key="1">
    <citation type="submission" date="2020-02" db="EMBL/GenBank/DDBJ databases">
        <title>A complete genome of a marine bacterium Vibrio sp. ZWAL4003 isolated from the mangrove sediment with the ability to degrade polysaccharides.</title>
        <authorList>
            <person name="Wu J."/>
            <person name="Qu W."/>
            <person name="Zeng R."/>
        </authorList>
    </citation>
    <scope>NUCLEOTIDE SEQUENCE [LARGE SCALE GENOMIC DNA]</scope>
    <source>
        <strain evidence="2 3">ZWAL4003</strain>
    </source>
</reference>
<feature type="region of interest" description="Disordered" evidence="1">
    <location>
        <begin position="61"/>
        <end position="83"/>
    </location>
</feature>
<sequence>MNQLFNPDKKFTQSDIAELLGISDRQVRNLIQQGIMPAAKGRSGMDPLACNHAYNAYLRQSKNADQKAETDPKNDPKNYEQRKRELELDKLDETVAMMRAKRLTFEKFYAPVEIIPDVIGQVASQIRSRLDSLIPKMKKSWLDMPPEAVSILEEEIIAVCNECTDVQPDLSDYIDSDPEIGSSWFDSIEEDAPS</sequence>
<evidence type="ECO:0000256" key="1">
    <source>
        <dbReference type="SAM" id="MobiDB-lite"/>
    </source>
</evidence>
<proteinExistence type="predicted"/>
<evidence type="ECO:0000313" key="3">
    <source>
        <dbReference type="Proteomes" id="UP000503003"/>
    </source>
</evidence>
<dbReference type="Proteomes" id="UP000503003">
    <property type="component" value="Chromosome 1"/>
</dbReference>
<organism evidence="2 3">
    <name type="scientific">Vibrio ziniensis</name>
    <dbReference type="NCBI Taxonomy" id="2711221"/>
    <lineage>
        <taxon>Bacteria</taxon>
        <taxon>Pseudomonadati</taxon>
        <taxon>Pseudomonadota</taxon>
        <taxon>Gammaproteobacteria</taxon>
        <taxon>Vibrionales</taxon>
        <taxon>Vibrionaceae</taxon>
        <taxon>Vibrio</taxon>
    </lineage>
</organism>
<dbReference type="RefSeq" id="WP_165311040.1">
    <property type="nucleotide sequence ID" value="NZ_CP049331.1"/>
</dbReference>
<name>A0A6G7CH89_9VIBR</name>
<dbReference type="EMBL" id="CP049331">
    <property type="protein sequence ID" value="QIH41444.1"/>
    <property type="molecule type" value="Genomic_DNA"/>
</dbReference>
<protein>
    <recommendedName>
        <fullName evidence="4">DNA packaging protein</fullName>
    </recommendedName>
</protein>
<evidence type="ECO:0008006" key="4">
    <source>
        <dbReference type="Google" id="ProtNLM"/>
    </source>
</evidence>
<keyword evidence="3" id="KW-1185">Reference proteome</keyword>
<dbReference type="AlphaFoldDB" id="A0A6G7CH89"/>
<gene>
    <name evidence="2" type="ORF">G5S32_05295</name>
</gene>
<evidence type="ECO:0000313" key="2">
    <source>
        <dbReference type="EMBL" id="QIH41444.1"/>
    </source>
</evidence>
<accession>A0A6G7CH89</accession>
<feature type="compositionally biased region" description="Basic and acidic residues" evidence="1">
    <location>
        <begin position="62"/>
        <end position="83"/>
    </location>
</feature>